<dbReference type="OrthoDB" id="9816400at2"/>
<organism evidence="4 5">
    <name type="scientific">Luteibacter rhizovicinus</name>
    <dbReference type="NCBI Taxonomy" id="242606"/>
    <lineage>
        <taxon>Bacteria</taxon>
        <taxon>Pseudomonadati</taxon>
        <taxon>Pseudomonadota</taxon>
        <taxon>Gammaproteobacteria</taxon>
        <taxon>Lysobacterales</taxon>
        <taxon>Rhodanobacteraceae</taxon>
        <taxon>Luteibacter</taxon>
    </lineage>
</organism>
<feature type="chain" id="PRO_5020758628" evidence="2">
    <location>
        <begin position="24"/>
        <end position="944"/>
    </location>
</feature>
<dbReference type="Gene3D" id="2.180.10.10">
    <property type="entry name" value="RHS repeat-associated core"/>
    <property type="match status" value="3"/>
</dbReference>
<dbReference type="NCBIfam" id="TIGR03696">
    <property type="entry name" value="Rhs_assc_core"/>
    <property type="match status" value="1"/>
</dbReference>
<accession>A0A4R3YUR5</accession>
<evidence type="ECO:0000259" key="3">
    <source>
        <dbReference type="Pfam" id="PF25023"/>
    </source>
</evidence>
<name>A0A4R3YUR5_9GAMM</name>
<dbReference type="PROSITE" id="PS51257">
    <property type="entry name" value="PROKAR_LIPOPROTEIN"/>
    <property type="match status" value="1"/>
</dbReference>
<dbReference type="EMBL" id="SMCS01000002">
    <property type="protein sequence ID" value="TCV96351.1"/>
    <property type="molecule type" value="Genomic_DNA"/>
</dbReference>
<dbReference type="InterPro" id="IPR031325">
    <property type="entry name" value="RHS_repeat"/>
</dbReference>
<dbReference type="InterPro" id="IPR056823">
    <property type="entry name" value="TEN-like_YD-shell"/>
</dbReference>
<dbReference type="Pfam" id="PF05593">
    <property type="entry name" value="RHS_repeat"/>
    <property type="match status" value="4"/>
</dbReference>
<feature type="domain" description="Teneurin-like YD-shell" evidence="3">
    <location>
        <begin position="488"/>
        <end position="761"/>
    </location>
</feature>
<evidence type="ECO:0000256" key="1">
    <source>
        <dbReference type="ARBA" id="ARBA00022737"/>
    </source>
</evidence>
<dbReference type="Proteomes" id="UP000295645">
    <property type="component" value="Unassembled WGS sequence"/>
</dbReference>
<dbReference type="PANTHER" id="PTHR32305:SF15">
    <property type="entry name" value="PROTEIN RHSA-RELATED"/>
    <property type="match status" value="1"/>
</dbReference>
<dbReference type="Pfam" id="PF25023">
    <property type="entry name" value="TEN_YD-shell"/>
    <property type="match status" value="1"/>
</dbReference>
<dbReference type="RefSeq" id="WP_132142541.1">
    <property type="nucleotide sequence ID" value="NZ_SMCS01000002.1"/>
</dbReference>
<keyword evidence="1" id="KW-0677">Repeat</keyword>
<dbReference type="AlphaFoldDB" id="A0A4R3YUR5"/>
<evidence type="ECO:0000256" key="2">
    <source>
        <dbReference type="SAM" id="SignalP"/>
    </source>
</evidence>
<gene>
    <name evidence="4" type="ORF">EC912_102702</name>
</gene>
<dbReference type="InterPro" id="IPR050708">
    <property type="entry name" value="T6SS_VgrG/RHS"/>
</dbReference>
<dbReference type="PANTHER" id="PTHR32305">
    <property type="match status" value="1"/>
</dbReference>
<keyword evidence="2" id="KW-0732">Signal</keyword>
<keyword evidence="5" id="KW-1185">Reference proteome</keyword>
<evidence type="ECO:0000313" key="5">
    <source>
        <dbReference type="Proteomes" id="UP000295645"/>
    </source>
</evidence>
<sequence length="944" mass="99188">MKNGLRLSPLVLALMAACAQVAAADRVSIVTYNANGQIETLDGPRTDVADVTKYTYDGQGRLATVTDALGHMTTYGGYDMYGHAGRIVDPNGVVTTMTYTSEGWLATTTRDANGGAATTSFSYDAVGNVTQSQDADGVVAKYTYDGANRVTDITDGAGNHIHYTLDAAGNKTKEETIDALGTVKRTVSRTYNSLGQLLTVVDALNRTILAFDTADGYDAEGHPTHSADAADVQRKQGYDALNRLVSTIDNYNGTDIATRNTQSVSSYDASDNLEGVSDPDGLNTVYDHDGLGNLTGLHSPDTGSTSYTYDAAGNRIQQTDARGVVNTFSYDALNRAASVSYADAALNVTYAYDEANASTGCANSYPIGRLTRIVEAAVTTVFCYDARGNITQKRQIQGAMTDITSYSYTLAGRLGGMTSPGLTITQYSRDGLGRVSGVSVTPSGGAGQAVVSAISYLPFGPIAGYMLGNGQAITRSYDANYQLTDLTSPAFSLHFARDAMGNIISLGATAGATLATESYTYDPLYRLSAVNDSAGAAIEAYTYSKTGDRLSKSGGGLATGSYGYQSSTHWLTTIGNAARTYDPNGNTTGSAVGGETFGFGYNGRNRLTVVQRNGVTVGTYTYNVLGQRIAKTATLPQTINERFAYDQNSQLIGEYGTNNRDYIWLDDLPVAVVDTTGTVSTMNYVVADGLGTPRVVTDASGVTQWQWPYQGNPFGEQRPVSSSGYTFNLRFPGQYYDIESGQSYNLNRNYEASTGRYHQSDPVGMLAGPSTYGYVSGNPFRKIDPLALDDTYCRIDASWCGWGKGASAVANGSIGLNETAVGALLGEQSEFGIAVDSTPNMCFYTKLCAMAATGVGVAANVSVAGGLGTGALSSGPQMTALITADVGSGLTAGAGVEIDGATGQVSASRGIFGIGGGTYLGAFVCHTQFLCAREPEPKTEKSCR</sequence>
<reference evidence="4 5" key="1">
    <citation type="submission" date="2019-03" db="EMBL/GenBank/DDBJ databases">
        <title>Above-ground endophytic microbial communities from plants in different locations in the United States.</title>
        <authorList>
            <person name="Frank C."/>
        </authorList>
    </citation>
    <scope>NUCLEOTIDE SEQUENCE [LARGE SCALE GENOMIC DNA]</scope>
    <source>
        <strain evidence="4 5">LP_13_YM</strain>
    </source>
</reference>
<proteinExistence type="predicted"/>
<protein>
    <submittedName>
        <fullName evidence="4">RHS repeat-associated protein</fullName>
    </submittedName>
</protein>
<feature type="signal peptide" evidence="2">
    <location>
        <begin position="1"/>
        <end position="23"/>
    </location>
</feature>
<dbReference type="InterPro" id="IPR022385">
    <property type="entry name" value="Rhs_assc_core"/>
</dbReference>
<evidence type="ECO:0000313" key="4">
    <source>
        <dbReference type="EMBL" id="TCV96351.1"/>
    </source>
</evidence>
<dbReference type="PRINTS" id="PR00394">
    <property type="entry name" value="RHSPROTEIN"/>
</dbReference>
<comment type="caution">
    <text evidence="4">The sequence shown here is derived from an EMBL/GenBank/DDBJ whole genome shotgun (WGS) entry which is preliminary data.</text>
</comment>
<dbReference type="InterPro" id="IPR006530">
    <property type="entry name" value="YD"/>
</dbReference>
<dbReference type="NCBIfam" id="TIGR01643">
    <property type="entry name" value="YD_repeat_2x"/>
    <property type="match status" value="4"/>
</dbReference>